<feature type="domain" description="R13L1/DRL21-like LRR repeat region" evidence="7">
    <location>
        <begin position="141"/>
        <end position="189"/>
    </location>
</feature>
<dbReference type="Gene3D" id="3.80.10.10">
    <property type="entry name" value="Ribonuclease Inhibitor"/>
    <property type="match status" value="1"/>
</dbReference>
<gene>
    <name evidence="8" type="ORF">F3Y22_tig00000913pilonHSYRG00023</name>
</gene>
<dbReference type="InterPro" id="IPR032675">
    <property type="entry name" value="LRR_dom_sf"/>
</dbReference>
<evidence type="ECO:0000259" key="7">
    <source>
        <dbReference type="Pfam" id="PF25019"/>
    </source>
</evidence>
<keyword evidence="5" id="KW-0067">ATP-binding</keyword>
<feature type="domain" description="Disease resistance N-terminal" evidence="6">
    <location>
        <begin position="75"/>
        <end position="136"/>
    </location>
</feature>
<evidence type="ECO:0000256" key="4">
    <source>
        <dbReference type="ARBA" id="ARBA00022821"/>
    </source>
</evidence>
<dbReference type="PANTHER" id="PTHR36766:SF70">
    <property type="entry name" value="DISEASE RESISTANCE PROTEIN RGA4"/>
    <property type="match status" value="1"/>
</dbReference>
<evidence type="ECO:0000256" key="5">
    <source>
        <dbReference type="ARBA" id="ARBA00022840"/>
    </source>
</evidence>
<evidence type="ECO:0000256" key="1">
    <source>
        <dbReference type="ARBA" id="ARBA00022614"/>
    </source>
</evidence>
<dbReference type="Pfam" id="PF25019">
    <property type="entry name" value="LRR_R13L1-DRL21"/>
    <property type="match status" value="1"/>
</dbReference>
<keyword evidence="3" id="KW-0547">Nucleotide-binding</keyword>
<evidence type="ECO:0000259" key="6">
    <source>
        <dbReference type="Pfam" id="PF18052"/>
    </source>
</evidence>
<comment type="caution">
    <text evidence="8">The sequence shown here is derived from an EMBL/GenBank/DDBJ whole genome shotgun (WGS) entry which is preliminary data.</text>
</comment>
<protein>
    <submittedName>
        <fullName evidence="8">Uncharacterized protein</fullName>
    </submittedName>
</protein>
<accession>A0A6A3D3I0</accession>
<dbReference type="EMBL" id="VEPZ02000081">
    <property type="protein sequence ID" value="KAE8733971.1"/>
    <property type="molecule type" value="Genomic_DNA"/>
</dbReference>
<organism evidence="8 9">
    <name type="scientific">Hibiscus syriacus</name>
    <name type="common">Rose of Sharon</name>
    <dbReference type="NCBI Taxonomy" id="106335"/>
    <lineage>
        <taxon>Eukaryota</taxon>
        <taxon>Viridiplantae</taxon>
        <taxon>Streptophyta</taxon>
        <taxon>Embryophyta</taxon>
        <taxon>Tracheophyta</taxon>
        <taxon>Spermatophyta</taxon>
        <taxon>Magnoliopsida</taxon>
        <taxon>eudicotyledons</taxon>
        <taxon>Gunneridae</taxon>
        <taxon>Pentapetalae</taxon>
        <taxon>rosids</taxon>
        <taxon>malvids</taxon>
        <taxon>Malvales</taxon>
        <taxon>Malvaceae</taxon>
        <taxon>Malvoideae</taxon>
        <taxon>Hibiscus</taxon>
    </lineage>
</organism>
<proteinExistence type="predicted"/>
<dbReference type="InterPro" id="IPR041118">
    <property type="entry name" value="Rx_N"/>
</dbReference>
<dbReference type="SUPFAM" id="SSF52047">
    <property type="entry name" value="RNI-like"/>
    <property type="match status" value="1"/>
</dbReference>
<evidence type="ECO:0000256" key="2">
    <source>
        <dbReference type="ARBA" id="ARBA00022737"/>
    </source>
</evidence>
<dbReference type="GO" id="GO:0005524">
    <property type="term" value="F:ATP binding"/>
    <property type="evidence" value="ECO:0007669"/>
    <property type="project" value="UniProtKB-KW"/>
</dbReference>
<dbReference type="Pfam" id="PF18052">
    <property type="entry name" value="Rx_N"/>
    <property type="match status" value="1"/>
</dbReference>
<sequence length="489" mass="55928">MSVKVLCELVVCLVSCPLVRYYMLESIIGRDTIEVCLLVQKLCSYFGLLLFWFGGQRAYFGATITSGRNTPCALDDLVDLRSIVSAISAVLLDAEGRSVSSNLVKDCLEKLKDALYNADDLLDDIHTEALRKDLLSGNKLTKEHLQTLVLEWSGDNEDEEKSLEDLQPHPNMKKLVVNRWNDCPLTSMPLYYPSLDKKLKLVNTSLRPLKHTIHMNITPSTSPIPLSKSKSLKVENFEELDPDVLEKCLQNMTSLDHLDITSCHWLKSLYGWLQHLASLKSLKIRDCKELNLEGMQWELLMNLFRLVIVNIPQLVSPPLSLQHLVQLRRLEIGNCSGLKSLFPSFQHITSLEELWIHQMPHLEKRCGKDIGTDWHKIARIPKIWVNGAVNMINLFSMFRERCSGYRSTVEYFWEFRCRKRSMSSMEDMHSSRTDPFLSIRLRGARLNVAMFNAIFQESANEIRADPGSDPIVEFSQFQPKILASDQALS</sequence>
<keyword evidence="4" id="KW-0611">Plant defense</keyword>
<keyword evidence="2" id="KW-0677">Repeat</keyword>
<dbReference type="AlphaFoldDB" id="A0A6A3D3I0"/>
<dbReference type="PANTHER" id="PTHR36766">
    <property type="entry name" value="PLANT BROAD-SPECTRUM MILDEW RESISTANCE PROTEIN RPW8"/>
    <property type="match status" value="1"/>
</dbReference>
<dbReference type="GO" id="GO:0006952">
    <property type="term" value="P:defense response"/>
    <property type="evidence" value="ECO:0007669"/>
    <property type="project" value="UniProtKB-KW"/>
</dbReference>
<dbReference type="Gene3D" id="1.20.5.4130">
    <property type="match status" value="1"/>
</dbReference>
<name>A0A6A3D3I0_HIBSY</name>
<evidence type="ECO:0000256" key="3">
    <source>
        <dbReference type="ARBA" id="ARBA00022741"/>
    </source>
</evidence>
<reference evidence="8" key="1">
    <citation type="submission" date="2019-09" db="EMBL/GenBank/DDBJ databases">
        <title>Draft genome information of white flower Hibiscus syriacus.</title>
        <authorList>
            <person name="Kim Y.-M."/>
        </authorList>
    </citation>
    <scope>NUCLEOTIDE SEQUENCE [LARGE SCALE GENOMIC DNA]</scope>
    <source>
        <strain evidence="8">YM2019G1</strain>
    </source>
</reference>
<dbReference type="Proteomes" id="UP000436088">
    <property type="component" value="Unassembled WGS sequence"/>
</dbReference>
<evidence type="ECO:0000313" key="8">
    <source>
        <dbReference type="EMBL" id="KAE8733971.1"/>
    </source>
</evidence>
<evidence type="ECO:0000313" key="9">
    <source>
        <dbReference type="Proteomes" id="UP000436088"/>
    </source>
</evidence>
<keyword evidence="9" id="KW-1185">Reference proteome</keyword>
<keyword evidence="1" id="KW-0433">Leucine-rich repeat</keyword>
<dbReference type="InterPro" id="IPR056789">
    <property type="entry name" value="LRR_R13L1-DRL21"/>
</dbReference>